<reference evidence="1 2" key="1">
    <citation type="journal article" date="2015" name="BMC Genomics">
        <title>Insights from the genome of Ophiocordyceps polyrhachis-furcata to pathogenicity and host specificity in insect fungi.</title>
        <authorList>
            <person name="Wichadakul D."/>
            <person name="Kobmoo N."/>
            <person name="Ingsriswang S."/>
            <person name="Tangphatsornruang S."/>
            <person name="Chantasingh D."/>
            <person name="Luangsa-ard J.J."/>
            <person name="Eurwilaichitr L."/>
        </authorList>
    </citation>
    <scope>NUCLEOTIDE SEQUENCE [LARGE SCALE GENOMIC DNA]</scope>
    <source>
        <strain evidence="1 2">BCC 54312</strain>
    </source>
</reference>
<name>A0A367LCC1_9HYPO</name>
<evidence type="ECO:0000313" key="1">
    <source>
        <dbReference type="EMBL" id="RCI12064.1"/>
    </source>
</evidence>
<dbReference type="EMBL" id="LKCN02000007">
    <property type="protein sequence ID" value="RCI12064.1"/>
    <property type="molecule type" value="Genomic_DNA"/>
</dbReference>
<dbReference type="Proteomes" id="UP000253664">
    <property type="component" value="Unassembled WGS sequence"/>
</dbReference>
<comment type="caution">
    <text evidence="1">The sequence shown here is derived from an EMBL/GenBank/DDBJ whole genome shotgun (WGS) entry which is preliminary data.</text>
</comment>
<organism evidence="1 2">
    <name type="scientific">Ophiocordyceps polyrhachis-furcata BCC 54312</name>
    <dbReference type="NCBI Taxonomy" id="1330021"/>
    <lineage>
        <taxon>Eukaryota</taxon>
        <taxon>Fungi</taxon>
        <taxon>Dikarya</taxon>
        <taxon>Ascomycota</taxon>
        <taxon>Pezizomycotina</taxon>
        <taxon>Sordariomycetes</taxon>
        <taxon>Hypocreomycetidae</taxon>
        <taxon>Hypocreales</taxon>
        <taxon>Ophiocordycipitaceae</taxon>
        <taxon>Ophiocordyceps</taxon>
    </lineage>
</organism>
<proteinExistence type="predicted"/>
<sequence length="353" mass="41290">MKLKYFLRVVFTLLLLFTRLRLLFQHTRMQRTDFFRHCPHRGLLTPLLDDDTKRDCDYRSWDVYEVEHMVAPNSKRLVIWHHKRVSAVVYHQFKALEGLGPGVTQGIFARTDFETKDVYLILAYKGTMKQRDREPFFQICKEVGREAVVGEPLEFRFADADKTMAELWARAKEAGIMGVNNRVEEYDRGLTFDELQDYLKRRPMTKNVKMASPGKYQALKADIGSPLNSKRFYSVLECDVKEDESGTNPWGEIILYNAHVTNVIFYNFPGLKASSADTHVVQGTRSTAEFMTQGSNGTITVVRRWGYIKEWCVEWFHETCEEVGKHVKVGDMDQLMRDLWDRVDEERILRNIH</sequence>
<evidence type="ECO:0000313" key="2">
    <source>
        <dbReference type="Proteomes" id="UP000253664"/>
    </source>
</evidence>
<dbReference type="AlphaFoldDB" id="A0A367LCC1"/>
<gene>
    <name evidence="1" type="ORF">L249_1260</name>
</gene>
<accession>A0A367LCC1</accession>
<protein>
    <submittedName>
        <fullName evidence="1">Uncharacterized protein</fullName>
    </submittedName>
</protein>
<keyword evidence="2" id="KW-1185">Reference proteome</keyword>
<dbReference type="OrthoDB" id="4905789at2759"/>